<name>A0A7S2EIT6_TRICV</name>
<protein>
    <submittedName>
        <fullName evidence="1">Uncharacterized protein</fullName>
    </submittedName>
</protein>
<reference evidence="1" key="1">
    <citation type="submission" date="2021-01" db="EMBL/GenBank/DDBJ databases">
        <authorList>
            <person name="Corre E."/>
            <person name="Pelletier E."/>
            <person name="Niang G."/>
            <person name="Scheremetjew M."/>
            <person name="Finn R."/>
            <person name="Kale V."/>
            <person name="Holt S."/>
            <person name="Cochrane G."/>
            <person name="Meng A."/>
            <person name="Brown T."/>
            <person name="Cohen L."/>
        </authorList>
    </citation>
    <scope>NUCLEOTIDE SEQUENCE</scope>
    <source>
        <strain evidence="1">Grunow 1884</strain>
    </source>
</reference>
<proteinExistence type="predicted"/>
<dbReference type="InterPro" id="IPR011990">
    <property type="entry name" value="TPR-like_helical_dom_sf"/>
</dbReference>
<dbReference type="AlphaFoldDB" id="A0A7S2EIT6"/>
<evidence type="ECO:0000313" key="1">
    <source>
        <dbReference type="EMBL" id="CAD9339062.1"/>
    </source>
</evidence>
<dbReference type="EMBL" id="HBGO01017441">
    <property type="protein sequence ID" value="CAD9339062.1"/>
    <property type="molecule type" value="Transcribed_RNA"/>
</dbReference>
<gene>
    <name evidence="1" type="ORF">OSIN01602_LOCUS9955</name>
</gene>
<organism evidence="1">
    <name type="scientific">Trieres chinensis</name>
    <name type="common">Marine centric diatom</name>
    <name type="synonym">Odontella sinensis</name>
    <dbReference type="NCBI Taxonomy" id="1514140"/>
    <lineage>
        <taxon>Eukaryota</taxon>
        <taxon>Sar</taxon>
        <taxon>Stramenopiles</taxon>
        <taxon>Ochrophyta</taxon>
        <taxon>Bacillariophyta</taxon>
        <taxon>Mediophyceae</taxon>
        <taxon>Biddulphiophycidae</taxon>
        <taxon>Eupodiscales</taxon>
        <taxon>Parodontellaceae</taxon>
        <taxon>Trieres</taxon>
    </lineage>
</organism>
<dbReference type="Pfam" id="PF13424">
    <property type="entry name" value="TPR_12"/>
    <property type="match status" value="1"/>
</dbReference>
<sequence length="113" mass="12888">MCNYHCHEDIVDRDIKASPTGPLNENRENDAVALNRLALFCRHVEHDLPRALEYHMNALVALRSQAISASNVEIAVTLTDIGNVYTLLNDTRSARAAFEEARQFIDFIDEFYH</sequence>
<dbReference type="SUPFAM" id="SSF48452">
    <property type="entry name" value="TPR-like"/>
    <property type="match status" value="1"/>
</dbReference>
<dbReference type="Gene3D" id="1.25.40.10">
    <property type="entry name" value="Tetratricopeptide repeat domain"/>
    <property type="match status" value="1"/>
</dbReference>
<accession>A0A7S2EIT6</accession>